<accession>W9RH99</accession>
<dbReference type="Proteomes" id="UP000030645">
    <property type="component" value="Unassembled WGS sequence"/>
</dbReference>
<feature type="compositionally biased region" description="Basic and acidic residues" evidence="1">
    <location>
        <begin position="41"/>
        <end position="60"/>
    </location>
</feature>
<protein>
    <submittedName>
        <fullName evidence="2">Uncharacterized protein</fullName>
    </submittedName>
</protein>
<evidence type="ECO:0000313" key="2">
    <source>
        <dbReference type="EMBL" id="EXB76904.1"/>
    </source>
</evidence>
<sequence>MAMTVNLRGLGVASRQTKTSRTSVNNSCTVIAAKGNRRRNDRRDRNRSSVAKENRRREIF</sequence>
<evidence type="ECO:0000313" key="3">
    <source>
        <dbReference type="Proteomes" id="UP000030645"/>
    </source>
</evidence>
<evidence type="ECO:0000256" key="1">
    <source>
        <dbReference type="SAM" id="MobiDB-lite"/>
    </source>
</evidence>
<gene>
    <name evidence="2" type="ORF">L484_017905</name>
</gene>
<name>W9RH99_9ROSA</name>
<feature type="region of interest" description="Disordered" evidence="1">
    <location>
        <begin position="1"/>
        <end position="60"/>
    </location>
</feature>
<dbReference type="EMBL" id="KE344738">
    <property type="protein sequence ID" value="EXB76904.1"/>
    <property type="molecule type" value="Genomic_DNA"/>
</dbReference>
<keyword evidence="3" id="KW-1185">Reference proteome</keyword>
<organism evidence="2 3">
    <name type="scientific">Morus notabilis</name>
    <dbReference type="NCBI Taxonomy" id="981085"/>
    <lineage>
        <taxon>Eukaryota</taxon>
        <taxon>Viridiplantae</taxon>
        <taxon>Streptophyta</taxon>
        <taxon>Embryophyta</taxon>
        <taxon>Tracheophyta</taxon>
        <taxon>Spermatophyta</taxon>
        <taxon>Magnoliopsida</taxon>
        <taxon>eudicotyledons</taxon>
        <taxon>Gunneridae</taxon>
        <taxon>Pentapetalae</taxon>
        <taxon>rosids</taxon>
        <taxon>fabids</taxon>
        <taxon>Rosales</taxon>
        <taxon>Moraceae</taxon>
        <taxon>Moreae</taxon>
        <taxon>Morus</taxon>
    </lineage>
</organism>
<reference evidence="3" key="1">
    <citation type="submission" date="2013-01" db="EMBL/GenBank/DDBJ databases">
        <title>Draft Genome Sequence of a Mulberry Tree, Morus notabilis C.K. Schneid.</title>
        <authorList>
            <person name="He N."/>
            <person name="Zhao S."/>
        </authorList>
    </citation>
    <scope>NUCLEOTIDE SEQUENCE</scope>
</reference>
<proteinExistence type="predicted"/>
<dbReference type="AlphaFoldDB" id="W9RH99"/>
<feature type="compositionally biased region" description="Polar residues" evidence="1">
    <location>
        <begin position="14"/>
        <end position="29"/>
    </location>
</feature>